<dbReference type="PIRSF" id="PIRSF006060">
    <property type="entry name" value="AA_transporter"/>
    <property type="match status" value="1"/>
</dbReference>
<feature type="transmembrane region" description="Helical" evidence="5">
    <location>
        <begin position="56"/>
        <end position="81"/>
    </location>
</feature>
<dbReference type="Pfam" id="PF13520">
    <property type="entry name" value="AA_permease_2"/>
    <property type="match status" value="1"/>
</dbReference>
<feature type="transmembrane region" description="Helical" evidence="5">
    <location>
        <begin position="176"/>
        <end position="195"/>
    </location>
</feature>
<feature type="transmembrane region" description="Helical" evidence="5">
    <location>
        <begin position="355"/>
        <end position="374"/>
    </location>
</feature>
<keyword evidence="2 5" id="KW-0812">Transmembrane</keyword>
<proteinExistence type="predicted"/>
<dbReference type="InterPro" id="IPR002293">
    <property type="entry name" value="AA/rel_permease1"/>
</dbReference>
<feature type="transmembrane region" description="Helical" evidence="5">
    <location>
        <begin position="142"/>
        <end position="164"/>
    </location>
</feature>
<evidence type="ECO:0000256" key="1">
    <source>
        <dbReference type="ARBA" id="ARBA00004141"/>
    </source>
</evidence>
<dbReference type="PANTHER" id="PTHR47547:SF1">
    <property type="entry name" value="ASPARTATE-PROTON SYMPORTER"/>
    <property type="match status" value="1"/>
</dbReference>
<dbReference type="Proteomes" id="UP000523079">
    <property type="component" value="Unassembled WGS sequence"/>
</dbReference>
<feature type="transmembrane region" description="Helical" evidence="5">
    <location>
        <begin position="439"/>
        <end position="456"/>
    </location>
</feature>
<comment type="caution">
    <text evidence="6">The sequence shown here is derived from an EMBL/GenBank/DDBJ whole genome shotgun (WGS) entry which is preliminary data.</text>
</comment>
<feature type="transmembrane region" description="Helical" evidence="5">
    <location>
        <begin position="24"/>
        <end position="44"/>
    </location>
</feature>
<evidence type="ECO:0000256" key="3">
    <source>
        <dbReference type="ARBA" id="ARBA00022989"/>
    </source>
</evidence>
<reference evidence="6 7" key="1">
    <citation type="submission" date="2020-07" db="EMBL/GenBank/DDBJ databases">
        <title>Sequencing the genomes of 1000 actinobacteria strains.</title>
        <authorList>
            <person name="Klenk H.-P."/>
        </authorList>
    </citation>
    <scope>NUCLEOTIDE SEQUENCE [LARGE SCALE GENOMIC DNA]</scope>
    <source>
        <strain evidence="6 7">DSM 100723</strain>
    </source>
</reference>
<evidence type="ECO:0000313" key="7">
    <source>
        <dbReference type="Proteomes" id="UP000523079"/>
    </source>
</evidence>
<feature type="transmembrane region" description="Helical" evidence="5">
    <location>
        <begin position="496"/>
        <end position="515"/>
    </location>
</feature>
<dbReference type="AlphaFoldDB" id="A0A7W3ITA8"/>
<organism evidence="6 7">
    <name type="scientific">Microlunatus kandeliicorticis</name>
    <dbReference type="NCBI Taxonomy" id="1759536"/>
    <lineage>
        <taxon>Bacteria</taxon>
        <taxon>Bacillati</taxon>
        <taxon>Actinomycetota</taxon>
        <taxon>Actinomycetes</taxon>
        <taxon>Propionibacteriales</taxon>
        <taxon>Propionibacteriaceae</taxon>
        <taxon>Microlunatus</taxon>
    </lineage>
</organism>
<evidence type="ECO:0000313" key="6">
    <source>
        <dbReference type="EMBL" id="MBA8794839.1"/>
    </source>
</evidence>
<sequence length="548" mass="58496">MTSTTDLDQQQQAEEQDQHLSRSLGFWSLTAAGIGSVIGSGWLLSANSAANAAGPAALISWVIGGGLMLMIALVFAELGMVRPESGGLVRYPLYSNGRLAASVVGWAMWLTYVGNPPTEASAVVQYASIWLPGVFDARAEKLTVVGILIAVALMALFVLVNWFGVNLFAKSNNVVTAIKIFIPVITVVLLLASGFDGRNLSAPQTGGFAPFGVTAALGAIATGGLIFAYTGFRNVIELSGEARNPRRDIPRAMIGTILFTIVLYLGLQIAFLGAVPHDALAKAGWHGINYSSPFADLAKLLGLTWLSWLLIADSSLSPSGSGIVFTAANSRNVFGLAKNGFLPRGMMKVDTRRRVPVRALALNFVIGLAFLLPLPSWQSIIEVTSVLIALTFSIGSVSVMVFRRTGLGEAGTRLRGMTVIAPLAFMVSSLVAFWEDWSLLLRTIPIVAIGVIWYVVRSIQGHGERRDIRAGLWLPVHLVFLYGMASISSFGGAGLIPQPFDSIVVAVVSLVFYVWGVRSGTGYLGNDAKLLDLLRHRDTDPAEAVAEH</sequence>
<dbReference type="GO" id="GO:0022857">
    <property type="term" value="F:transmembrane transporter activity"/>
    <property type="evidence" value="ECO:0007669"/>
    <property type="project" value="InterPro"/>
</dbReference>
<dbReference type="EMBL" id="JACGWT010000003">
    <property type="protein sequence ID" value="MBA8794839.1"/>
    <property type="molecule type" value="Genomic_DNA"/>
</dbReference>
<evidence type="ECO:0000256" key="4">
    <source>
        <dbReference type="ARBA" id="ARBA00023136"/>
    </source>
</evidence>
<feature type="transmembrane region" description="Helical" evidence="5">
    <location>
        <begin position="252"/>
        <end position="274"/>
    </location>
</feature>
<evidence type="ECO:0000256" key="2">
    <source>
        <dbReference type="ARBA" id="ARBA00022692"/>
    </source>
</evidence>
<protein>
    <submittedName>
        <fullName evidence="6">Amino acid transporter</fullName>
    </submittedName>
</protein>
<feature type="transmembrane region" description="Helical" evidence="5">
    <location>
        <begin position="414"/>
        <end position="433"/>
    </location>
</feature>
<feature type="transmembrane region" description="Helical" evidence="5">
    <location>
        <begin position="93"/>
        <end position="112"/>
    </location>
</feature>
<dbReference type="GO" id="GO:0016020">
    <property type="term" value="C:membrane"/>
    <property type="evidence" value="ECO:0007669"/>
    <property type="project" value="UniProtKB-SubCell"/>
</dbReference>
<keyword evidence="4 5" id="KW-0472">Membrane</keyword>
<dbReference type="Gene3D" id="1.20.1740.10">
    <property type="entry name" value="Amino acid/polyamine transporter I"/>
    <property type="match status" value="1"/>
</dbReference>
<keyword evidence="3 5" id="KW-1133">Transmembrane helix</keyword>
<evidence type="ECO:0000256" key="5">
    <source>
        <dbReference type="SAM" id="Phobius"/>
    </source>
</evidence>
<feature type="transmembrane region" description="Helical" evidence="5">
    <location>
        <begin position="380"/>
        <end position="402"/>
    </location>
</feature>
<keyword evidence="7" id="KW-1185">Reference proteome</keyword>
<dbReference type="RefSeq" id="WP_182560371.1">
    <property type="nucleotide sequence ID" value="NZ_JACGWT010000003.1"/>
</dbReference>
<feature type="transmembrane region" description="Helical" evidence="5">
    <location>
        <begin position="207"/>
        <end position="232"/>
    </location>
</feature>
<dbReference type="PANTHER" id="PTHR47547">
    <property type="match status" value="1"/>
</dbReference>
<name>A0A7W3ITA8_9ACTN</name>
<dbReference type="InterPro" id="IPR052962">
    <property type="entry name" value="AA_Transporter_AGT"/>
</dbReference>
<accession>A0A7W3ITA8</accession>
<comment type="subcellular location">
    <subcellularLocation>
        <location evidence="1">Membrane</location>
        <topology evidence="1">Multi-pass membrane protein</topology>
    </subcellularLocation>
</comment>
<gene>
    <name evidence="6" type="ORF">FHX74_002458</name>
</gene>
<feature type="transmembrane region" description="Helical" evidence="5">
    <location>
        <begin position="468"/>
        <end position="490"/>
    </location>
</feature>